<dbReference type="PANTHER" id="PTHR33420">
    <property type="entry name" value="FIMBRIAL SUBUNIT ELFA-RELATED"/>
    <property type="match status" value="1"/>
</dbReference>
<keyword evidence="4" id="KW-1185">Reference proteome</keyword>
<feature type="domain" description="Fimbrial-type adhesion" evidence="2">
    <location>
        <begin position="57"/>
        <end position="189"/>
    </location>
</feature>
<name>A0ABY0JPP5_9ENTR</name>
<dbReference type="InterPro" id="IPR036937">
    <property type="entry name" value="Adhesion_dom_fimbrial_sf"/>
</dbReference>
<dbReference type="Pfam" id="PF00419">
    <property type="entry name" value="Fimbrial"/>
    <property type="match status" value="1"/>
</dbReference>
<accession>A0ABY0JPP5</accession>
<dbReference type="RefSeq" id="WP_043018458.1">
    <property type="nucleotide sequence ID" value="NZ_CP148084.1"/>
</dbReference>
<dbReference type="GeneID" id="89550435"/>
<comment type="caution">
    <text evidence="3">The sequence shown here is derived from an EMBL/GenBank/DDBJ whole genome shotgun (WGS) entry which is preliminary data.</text>
</comment>
<sequence length="189" mass="19770">MKRNKRFLAASVLAVLFPLTSQAETVNVDFTATVLGTTCNMTIAALDGSSVSGDATNGYKLTVGDVGLDKIVKKSAESQKNFKFVSSECAGSMTSITTTLATSASASGNFIKNESLETGAATNIGMGFKRKSTSGETYMTPGASSTLTWSPEERTNNALEMTVALRELTDGAGTTGAFSSKATFTFTYQ</sequence>
<evidence type="ECO:0000256" key="1">
    <source>
        <dbReference type="SAM" id="SignalP"/>
    </source>
</evidence>
<dbReference type="InterPro" id="IPR000259">
    <property type="entry name" value="Adhesion_dom_fimbrial"/>
</dbReference>
<reference evidence="3 4" key="1">
    <citation type="submission" date="2016-04" db="EMBL/GenBank/DDBJ databases">
        <authorList>
            <person name="Mornico D."/>
        </authorList>
    </citation>
    <scope>NUCLEOTIDE SEQUENCE [LARGE SCALE GENOMIC DNA]</scope>
    <source>
        <strain evidence="3 4">A121</strain>
    </source>
</reference>
<dbReference type="EMBL" id="FLUX01000029">
    <property type="protein sequence ID" value="SBW25246.1"/>
    <property type="molecule type" value="Genomic_DNA"/>
</dbReference>
<dbReference type="PANTHER" id="PTHR33420:SF33">
    <property type="entry name" value="MINOR FIMBRIAL SUBUNIT"/>
    <property type="match status" value="1"/>
</dbReference>
<protein>
    <submittedName>
        <fullName evidence="3">Fimbrial protein YadM</fullName>
    </submittedName>
</protein>
<dbReference type="InterPro" id="IPR008966">
    <property type="entry name" value="Adhesion_dom_sf"/>
</dbReference>
<evidence type="ECO:0000313" key="4">
    <source>
        <dbReference type="Proteomes" id="UP000195338"/>
    </source>
</evidence>
<proteinExistence type="predicted"/>
<feature type="signal peptide" evidence="1">
    <location>
        <begin position="1"/>
        <end position="23"/>
    </location>
</feature>
<evidence type="ECO:0000259" key="2">
    <source>
        <dbReference type="Pfam" id="PF00419"/>
    </source>
</evidence>
<dbReference type="Gene3D" id="2.60.40.1090">
    <property type="entry name" value="Fimbrial-type adhesion domain"/>
    <property type="match status" value="1"/>
</dbReference>
<dbReference type="InterPro" id="IPR050263">
    <property type="entry name" value="Bact_Fimbrial_Adh_Pro"/>
</dbReference>
<dbReference type="NCBIfam" id="NF011778">
    <property type="entry name" value="PRK15241.1"/>
    <property type="match status" value="1"/>
</dbReference>
<organism evidence="3 4">
    <name type="scientific">Citrobacter europaeus</name>
    <dbReference type="NCBI Taxonomy" id="1914243"/>
    <lineage>
        <taxon>Bacteria</taxon>
        <taxon>Pseudomonadati</taxon>
        <taxon>Pseudomonadota</taxon>
        <taxon>Gammaproteobacteria</taxon>
        <taxon>Enterobacterales</taxon>
        <taxon>Enterobacteriaceae</taxon>
        <taxon>Citrobacter</taxon>
    </lineage>
</organism>
<evidence type="ECO:0000313" key="3">
    <source>
        <dbReference type="EMBL" id="SBW25246.1"/>
    </source>
</evidence>
<dbReference type="SUPFAM" id="SSF49401">
    <property type="entry name" value="Bacterial adhesins"/>
    <property type="match status" value="1"/>
</dbReference>
<dbReference type="Proteomes" id="UP000195338">
    <property type="component" value="Unassembled WGS sequence"/>
</dbReference>
<feature type="chain" id="PRO_5045541920" evidence="1">
    <location>
        <begin position="24"/>
        <end position="189"/>
    </location>
</feature>
<gene>
    <name evidence="3" type="ORF">BN4901_2341</name>
</gene>
<keyword evidence="1" id="KW-0732">Signal</keyword>